<evidence type="ECO:0000256" key="2">
    <source>
        <dbReference type="ARBA" id="ARBA00008226"/>
    </source>
</evidence>
<reference evidence="14" key="1">
    <citation type="submission" date="2020-04" db="EMBL/GenBank/DDBJ databases">
        <title>Analysis of mating type loci in Filobasidium floriforme.</title>
        <authorList>
            <person name="Nowrousian M."/>
        </authorList>
    </citation>
    <scope>NUCLEOTIDE SEQUENCE</scope>
    <source>
        <strain evidence="14">CBS 6242</strain>
    </source>
</reference>
<dbReference type="Gene3D" id="2.40.50.140">
    <property type="entry name" value="Nucleic acid-binding proteins"/>
    <property type="match status" value="1"/>
</dbReference>
<evidence type="ECO:0000256" key="11">
    <source>
        <dbReference type="ARBA" id="ARBA00047844"/>
    </source>
</evidence>
<dbReference type="Pfam" id="PF20917">
    <property type="entry name" value="AsnRS_N"/>
    <property type="match status" value="1"/>
</dbReference>
<dbReference type="GO" id="GO:0006421">
    <property type="term" value="P:asparaginyl-tRNA aminoacylation"/>
    <property type="evidence" value="ECO:0007669"/>
    <property type="project" value="InterPro"/>
</dbReference>
<proteinExistence type="inferred from homology"/>
<keyword evidence="15" id="KW-1185">Reference proteome</keyword>
<evidence type="ECO:0000256" key="10">
    <source>
        <dbReference type="ARBA" id="ARBA00029886"/>
    </source>
</evidence>
<evidence type="ECO:0000256" key="6">
    <source>
        <dbReference type="ARBA" id="ARBA00022741"/>
    </source>
</evidence>
<dbReference type="InterPro" id="IPR004365">
    <property type="entry name" value="NA-bd_OB_tRNA"/>
</dbReference>
<dbReference type="InterPro" id="IPR002312">
    <property type="entry name" value="Asp/Asn-tRNA-synth_IIb"/>
</dbReference>
<sequence length="609" mass="68520">MAESIQQAVSDLSTKVAETLGVSGQQTGQEKTRGGVETAAQGEPIYVDEKAGSDGPEAQGTSTTPFLTILHAMLTSFPSPTAAQDRPILVRKPDSPEVNDWQPISGAALKKNKKFVDAHWKKVKKAEENKEATEKAEREREERDAKRREEAAKIILKEDTSLPAAPKVKIGHLAEYRDKRVRVFGWVHRLRQQAQMTFITLRDGTGYLQLVLSGDLHKTLDALDLVTECTIEVTGELKAVPEGKTAPGGHELAADWWKMIGRAPSGTDSYASLFNEHADPSVRQRLRHLDLRAETPAAIMRVRAALLNAFRRFYANETVLEVTPPCIVQTSVEGGSTLFKFDYYGSEAYLTQSSQLFLETCLPSLGDVFCVQESFRAENSHTRRHLAEYTHVEAELAFITFDDLLTHIESMICDSVEYVLADPVAGKLVRELNPNFVAPARPFLRMDYKKAIEWLNEHDILFQDDDPAQPPRPHKLGDDIAEAAERKMTDILNVPMFITGFPREMKAFYMKRVPEDEHYTESCDLLMPGVGEIVGGSMRMTDLKQLLEGYKEHGIDPSPYYWYNDQRTYGTMEHGGYGLGTERILAWLLNRYTVREVSLYPRYPGHAQP</sequence>
<dbReference type="GO" id="GO:0005524">
    <property type="term" value="F:ATP binding"/>
    <property type="evidence" value="ECO:0007669"/>
    <property type="project" value="UniProtKB-KW"/>
</dbReference>
<evidence type="ECO:0000256" key="12">
    <source>
        <dbReference type="SAM" id="MobiDB-lite"/>
    </source>
</evidence>
<keyword evidence="8" id="KW-0648">Protein biosynthesis</keyword>
<dbReference type="GO" id="GO:0003676">
    <property type="term" value="F:nucleic acid binding"/>
    <property type="evidence" value="ECO:0007669"/>
    <property type="project" value="InterPro"/>
</dbReference>
<dbReference type="OrthoDB" id="1931232at2759"/>
<dbReference type="PRINTS" id="PR01042">
    <property type="entry name" value="TRNASYNTHASP"/>
</dbReference>
<dbReference type="Gene3D" id="3.30.930.10">
    <property type="entry name" value="Bira Bifunctional Protein, Domain 2"/>
    <property type="match status" value="1"/>
</dbReference>
<evidence type="ECO:0000259" key="13">
    <source>
        <dbReference type="PROSITE" id="PS50862"/>
    </source>
</evidence>
<accession>A0A8K0JND6</accession>
<evidence type="ECO:0000256" key="9">
    <source>
        <dbReference type="ARBA" id="ARBA00023146"/>
    </source>
</evidence>
<evidence type="ECO:0000313" key="14">
    <source>
        <dbReference type="EMBL" id="KAG7562177.1"/>
    </source>
</evidence>
<dbReference type="GO" id="GO:0005737">
    <property type="term" value="C:cytoplasm"/>
    <property type="evidence" value="ECO:0007669"/>
    <property type="project" value="UniProtKB-SubCell"/>
</dbReference>
<dbReference type="GO" id="GO:0004816">
    <property type="term" value="F:asparagine-tRNA ligase activity"/>
    <property type="evidence" value="ECO:0007669"/>
    <property type="project" value="UniProtKB-EC"/>
</dbReference>
<name>A0A8K0JND6_9TREE</name>
<comment type="catalytic activity">
    <reaction evidence="11">
        <text>tRNA(Asn) + L-asparagine + ATP = L-asparaginyl-tRNA(Asn) + AMP + diphosphate + H(+)</text>
        <dbReference type="Rhea" id="RHEA:11180"/>
        <dbReference type="Rhea" id="RHEA-COMP:9659"/>
        <dbReference type="Rhea" id="RHEA-COMP:9674"/>
        <dbReference type="ChEBI" id="CHEBI:15378"/>
        <dbReference type="ChEBI" id="CHEBI:30616"/>
        <dbReference type="ChEBI" id="CHEBI:33019"/>
        <dbReference type="ChEBI" id="CHEBI:58048"/>
        <dbReference type="ChEBI" id="CHEBI:78442"/>
        <dbReference type="ChEBI" id="CHEBI:78515"/>
        <dbReference type="ChEBI" id="CHEBI:456215"/>
        <dbReference type="EC" id="6.1.1.22"/>
    </reaction>
</comment>
<evidence type="ECO:0000256" key="7">
    <source>
        <dbReference type="ARBA" id="ARBA00022840"/>
    </source>
</evidence>
<dbReference type="Pfam" id="PF00152">
    <property type="entry name" value="tRNA-synt_2"/>
    <property type="match status" value="1"/>
</dbReference>
<dbReference type="InterPro" id="IPR048952">
    <property type="entry name" value="AsnRS_N"/>
</dbReference>
<dbReference type="InterPro" id="IPR012340">
    <property type="entry name" value="NA-bd_OB-fold"/>
</dbReference>
<evidence type="ECO:0000256" key="1">
    <source>
        <dbReference type="ARBA" id="ARBA00004496"/>
    </source>
</evidence>
<evidence type="ECO:0000256" key="4">
    <source>
        <dbReference type="ARBA" id="ARBA00022490"/>
    </source>
</evidence>
<protein>
    <recommendedName>
        <fullName evidence="3">asparagine--tRNA ligase</fullName>
        <ecNumber evidence="3">6.1.1.22</ecNumber>
    </recommendedName>
    <alternativeName>
        <fullName evidence="10">Asparaginyl-tRNA synthetase</fullName>
    </alternativeName>
</protein>
<gene>
    <name evidence="14" type="ORF">FFLO_02362</name>
</gene>
<evidence type="ECO:0000256" key="3">
    <source>
        <dbReference type="ARBA" id="ARBA00012816"/>
    </source>
</evidence>
<feature type="region of interest" description="Disordered" evidence="12">
    <location>
        <begin position="19"/>
        <end position="43"/>
    </location>
</feature>
<dbReference type="InterPro" id="IPR045864">
    <property type="entry name" value="aa-tRNA-synth_II/BPL/LPL"/>
</dbReference>
<dbReference type="PROSITE" id="PS50862">
    <property type="entry name" value="AA_TRNA_LIGASE_II"/>
    <property type="match status" value="1"/>
</dbReference>
<feature type="region of interest" description="Disordered" evidence="12">
    <location>
        <begin position="124"/>
        <end position="146"/>
    </location>
</feature>
<keyword evidence="7" id="KW-0067">ATP-binding</keyword>
<evidence type="ECO:0000256" key="5">
    <source>
        <dbReference type="ARBA" id="ARBA00022598"/>
    </source>
</evidence>
<keyword evidence="9" id="KW-0030">Aminoacyl-tRNA synthetase</keyword>
<dbReference type="NCBIfam" id="TIGR00457">
    <property type="entry name" value="asnS"/>
    <property type="match status" value="1"/>
</dbReference>
<dbReference type="InterPro" id="IPR006195">
    <property type="entry name" value="aa-tRNA-synth_II"/>
</dbReference>
<dbReference type="EC" id="6.1.1.22" evidence="3"/>
<dbReference type="SUPFAM" id="SSF55681">
    <property type="entry name" value="Class II aaRS and biotin synthetases"/>
    <property type="match status" value="1"/>
</dbReference>
<dbReference type="PANTHER" id="PTHR22594:SF16">
    <property type="entry name" value="ASPARAGINE--TRNA LIGASE, CYTOPLASMIC"/>
    <property type="match status" value="1"/>
</dbReference>
<comment type="caution">
    <text evidence="14">The sequence shown here is derived from an EMBL/GenBank/DDBJ whole genome shotgun (WGS) entry which is preliminary data.</text>
</comment>
<keyword evidence="4" id="KW-0963">Cytoplasm</keyword>
<dbReference type="SUPFAM" id="SSF50249">
    <property type="entry name" value="Nucleic acid-binding proteins"/>
    <property type="match status" value="1"/>
</dbReference>
<keyword evidence="6" id="KW-0547">Nucleotide-binding</keyword>
<dbReference type="InterPro" id="IPR004522">
    <property type="entry name" value="Asn-tRNA-ligase"/>
</dbReference>
<dbReference type="AlphaFoldDB" id="A0A8K0JND6"/>
<evidence type="ECO:0000256" key="8">
    <source>
        <dbReference type="ARBA" id="ARBA00022917"/>
    </source>
</evidence>
<organism evidence="14 15">
    <name type="scientific">Filobasidium floriforme</name>
    <dbReference type="NCBI Taxonomy" id="5210"/>
    <lineage>
        <taxon>Eukaryota</taxon>
        <taxon>Fungi</taxon>
        <taxon>Dikarya</taxon>
        <taxon>Basidiomycota</taxon>
        <taxon>Agaricomycotina</taxon>
        <taxon>Tremellomycetes</taxon>
        <taxon>Filobasidiales</taxon>
        <taxon>Filobasidiaceae</taxon>
        <taxon>Filobasidium</taxon>
    </lineage>
</organism>
<dbReference type="Gene3D" id="3.30.1910.20">
    <property type="entry name" value="asparaginyl-tRNA synthetase, N-terminal domain"/>
    <property type="match status" value="1"/>
</dbReference>
<dbReference type="Proteomes" id="UP000812966">
    <property type="component" value="Unassembled WGS sequence"/>
</dbReference>
<comment type="similarity">
    <text evidence="2">Belongs to the class-II aminoacyl-tRNA synthetase family.</text>
</comment>
<feature type="domain" description="Aminoacyl-transfer RNA synthetases class-II family profile" evidence="13">
    <location>
        <begin position="300"/>
        <end position="601"/>
    </location>
</feature>
<dbReference type="EMBL" id="JABELV010000037">
    <property type="protein sequence ID" value="KAG7562177.1"/>
    <property type="molecule type" value="Genomic_DNA"/>
</dbReference>
<dbReference type="Pfam" id="PF01336">
    <property type="entry name" value="tRNA_anti-codon"/>
    <property type="match status" value="1"/>
</dbReference>
<dbReference type="PANTHER" id="PTHR22594">
    <property type="entry name" value="ASPARTYL/LYSYL-TRNA SYNTHETASE"/>
    <property type="match status" value="1"/>
</dbReference>
<evidence type="ECO:0000313" key="15">
    <source>
        <dbReference type="Proteomes" id="UP000812966"/>
    </source>
</evidence>
<comment type="subcellular location">
    <subcellularLocation>
        <location evidence="1">Cytoplasm</location>
    </subcellularLocation>
</comment>
<dbReference type="InterPro" id="IPR004364">
    <property type="entry name" value="Aa-tRNA-synt_II"/>
</dbReference>
<dbReference type="CDD" id="cd00776">
    <property type="entry name" value="AsxRS_core"/>
    <property type="match status" value="1"/>
</dbReference>
<dbReference type="CDD" id="cd04323">
    <property type="entry name" value="AsnRS_cyto_like_N"/>
    <property type="match status" value="1"/>
</dbReference>
<keyword evidence="5" id="KW-0436">Ligase</keyword>